<gene>
    <name evidence="3" type="ORF">SAMN05660453_0992</name>
</gene>
<accession>A0A1I1GCL7</accession>
<sequence length="111" mass="12811">MKLFNWSKDDQEDKTELSRMEFLQMENDQLLDQIESLKLDVTELEAENKAMADQLSRSGFMRRIIRIGMGLGVLALTYALLVLVGERNSNLLWLILIEAAFIIFMGRGEEK</sequence>
<evidence type="ECO:0000313" key="3">
    <source>
        <dbReference type="EMBL" id="SFC06870.1"/>
    </source>
</evidence>
<keyword evidence="2" id="KW-0472">Membrane</keyword>
<dbReference type="Proteomes" id="UP000199376">
    <property type="component" value="Unassembled WGS sequence"/>
</dbReference>
<dbReference type="OrthoDB" id="2142284at2"/>
<keyword evidence="2" id="KW-0812">Transmembrane</keyword>
<evidence type="ECO:0000256" key="2">
    <source>
        <dbReference type="SAM" id="Phobius"/>
    </source>
</evidence>
<keyword evidence="2" id="KW-1133">Transmembrane helix</keyword>
<dbReference type="RefSeq" id="WP_091502598.1">
    <property type="nucleotide sequence ID" value="NZ_FOLI01000004.1"/>
</dbReference>
<dbReference type="STRING" id="283737.SAMN05660453_0992"/>
<evidence type="ECO:0000256" key="1">
    <source>
        <dbReference type="SAM" id="Coils"/>
    </source>
</evidence>
<dbReference type="EMBL" id="FOLI01000004">
    <property type="protein sequence ID" value="SFC06870.1"/>
    <property type="molecule type" value="Genomic_DNA"/>
</dbReference>
<keyword evidence="4" id="KW-1185">Reference proteome</keyword>
<keyword evidence="1" id="KW-0175">Coiled coil</keyword>
<evidence type="ECO:0000313" key="4">
    <source>
        <dbReference type="Proteomes" id="UP000199376"/>
    </source>
</evidence>
<proteinExistence type="predicted"/>
<feature type="transmembrane region" description="Helical" evidence="2">
    <location>
        <begin position="91"/>
        <end position="108"/>
    </location>
</feature>
<name>A0A1I1GCL7_9LACO</name>
<feature type="transmembrane region" description="Helical" evidence="2">
    <location>
        <begin position="64"/>
        <end position="85"/>
    </location>
</feature>
<protein>
    <submittedName>
        <fullName evidence="3">Uncharacterized protein</fullName>
    </submittedName>
</protein>
<reference evidence="3 4" key="1">
    <citation type="submission" date="2016-10" db="EMBL/GenBank/DDBJ databases">
        <authorList>
            <person name="de Groot N.N."/>
        </authorList>
    </citation>
    <scope>NUCLEOTIDE SEQUENCE [LARGE SCALE GENOMIC DNA]</scope>
    <source>
        <strain evidence="3 4">DSM 19113</strain>
    </source>
</reference>
<dbReference type="AlphaFoldDB" id="A0A1I1GCL7"/>
<organism evidence="3 4">
    <name type="scientific">Fructobacillus durionis</name>
    <dbReference type="NCBI Taxonomy" id="283737"/>
    <lineage>
        <taxon>Bacteria</taxon>
        <taxon>Bacillati</taxon>
        <taxon>Bacillota</taxon>
        <taxon>Bacilli</taxon>
        <taxon>Lactobacillales</taxon>
        <taxon>Lactobacillaceae</taxon>
        <taxon>Fructobacillus</taxon>
    </lineage>
</organism>
<feature type="coiled-coil region" evidence="1">
    <location>
        <begin position="20"/>
        <end position="54"/>
    </location>
</feature>